<organism evidence="19 20">
    <name type="scientific">Modicella reniformis</name>
    <dbReference type="NCBI Taxonomy" id="1440133"/>
    <lineage>
        <taxon>Eukaryota</taxon>
        <taxon>Fungi</taxon>
        <taxon>Fungi incertae sedis</taxon>
        <taxon>Mucoromycota</taxon>
        <taxon>Mortierellomycotina</taxon>
        <taxon>Mortierellomycetes</taxon>
        <taxon>Mortierellales</taxon>
        <taxon>Mortierellaceae</taxon>
        <taxon>Modicella</taxon>
    </lineage>
</organism>
<comment type="similarity">
    <text evidence="4">Belongs to the CAF1 family.</text>
</comment>
<evidence type="ECO:0000256" key="5">
    <source>
        <dbReference type="ARBA" id="ARBA00012161"/>
    </source>
</evidence>
<comment type="subcellular location">
    <subcellularLocation>
        <location evidence="3">Cytoplasm</location>
    </subcellularLocation>
    <subcellularLocation>
        <location evidence="2">Nucleus</location>
    </subcellularLocation>
</comment>
<dbReference type="InterPro" id="IPR006941">
    <property type="entry name" value="RNase_CAF1"/>
</dbReference>
<dbReference type="InterPro" id="IPR039637">
    <property type="entry name" value="CNOT7/CNOT8/Pop2"/>
</dbReference>
<dbReference type="SUPFAM" id="SSF53098">
    <property type="entry name" value="Ribonuclease H-like"/>
    <property type="match status" value="1"/>
</dbReference>
<keyword evidence="8" id="KW-0540">Nuclease</keyword>
<dbReference type="GO" id="GO:0046872">
    <property type="term" value="F:metal ion binding"/>
    <property type="evidence" value="ECO:0007669"/>
    <property type="project" value="UniProtKB-KW"/>
</dbReference>
<keyword evidence="12" id="KW-0810">Translation regulation</keyword>
<evidence type="ECO:0000256" key="6">
    <source>
        <dbReference type="ARBA" id="ARBA00022490"/>
    </source>
</evidence>
<evidence type="ECO:0000256" key="12">
    <source>
        <dbReference type="ARBA" id="ARBA00022845"/>
    </source>
</evidence>
<dbReference type="InterPro" id="IPR012337">
    <property type="entry name" value="RNaseH-like_sf"/>
</dbReference>
<evidence type="ECO:0000313" key="19">
    <source>
        <dbReference type="EMBL" id="KAF9976616.1"/>
    </source>
</evidence>
<evidence type="ECO:0000256" key="15">
    <source>
        <dbReference type="ARBA" id="ARBA00023158"/>
    </source>
</evidence>
<dbReference type="Gene3D" id="3.30.390.110">
    <property type="match status" value="1"/>
</dbReference>
<gene>
    <name evidence="19" type="primary">CNOT7_2</name>
    <name evidence="19" type="ORF">BGZ65_007765</name>
</gene>
<keyword evidence="16" id="KW-0804">Transcription</keyword>
<evidence type="ECO:0000256" key="1">
    <source>
        <dbReference type="ARBA" id="ARBA00001663"/>
    </source>
</evidence>
<dbReference type="Pfam" id="PF01778">
    <property type="entry name" value="Ribosomal_L28e"/>
    <property type="match status" value="1"/>
</dbReference>
<keyword evidence="10" id="KW-0378">Hydrolase</keyword>
<dbReference type="GO" id="GO:0030014">
    <property type="term" value="C:CCR4-NOT complex"/>
    <property type="evidence" value="ECO:0007669"/>
    <property type="project" value="InterPro"/>
</dbReference>
<dbReference type="GO" id="GO:0006417">
    <property type="term" value="P:regulation of translation"/>
    <property type="evidence" value="ECO:0007669"/>
    <property type="project" value="UniProtKB-KW"/>
</dbReference>
<dbReference type="InterPro" id="IPR029004">
    <property type="entry name" value="Ribosomal_eL28/Mak16"/>
</dbReference>
<dbReference type="AlphaFoldDB" id="A0A9P6JGP9"/>
<dbReference type="GO" id="GO:0005737">
    <property type="term" value="C:cytoplasm"/>
    <property type="evidence" value="ECO:0007669"/>
    <property type="project" value="UniProtKB-SubCell"/>
</dbReference>
<keyword evidence="7" id="KW-0678">Repressor</keyword>
<keyword evidence="9" id="KW-0479">Metal-binding</keyword>
<keyword evidence="17" id="KW-0539">Nucleus</keyword>
<dbReference type="GO" id="GO:0004535">
    <property type="term" value="F:poly(A)-specific ribonuclease activity"/>
    <property type="evidence" value="ECO:0007669"/>
    <property type="project" value="UniProtKB-EC"/>
</dbReference>
<dbReference type="EC" id="3.1.13.4" evidence="5"/>
<evidence type="ECO:0000256" key="7">
    <source>
        <dbReference type="ARBA" id="ARBA00022491"/>
    </source>
</evidence>
<evidence type="ECO:0000256" key="2">
    <source>
        <dbReference type="ARBA" id="ARBA00004123"/>
    </source>
</evidence>
<dbReference type="GO" id="GO:0003723">
    <property type="term" value="F:RNA binding"/>
    <property type="evidence" value="ECO:0007669"/>
    <property type="project" value="UniProtKB-KW"/>
</dbReference>
<keyword evidence="11" id="KW-0269">Exonuclease</keyword>
<dbReference type="InterPro" id="IPR036397">
    <property type="entry name" value="RNaseH_sf"/>
</dbReference>
<dbReference type="PANTHER" id="PTHR10797">
    <property type="entry name" value="CCR4-NOT TRANSCRIPTION COMPLEX SUBUNIT"/>
    <property type="match status" value="1"/>
</dbReference>
<dbReference type="GO" id="GO:0031047">
    <property type="term" value="P:regulatory ncRNA-mediated gene silencing"/>
    <property type="evidence" value="ECO:0007669"/>
    <property type="project" value="UniProtKB-KW"/>
</dbReference>
<keyword evidence="6" id="KW-0963">Cytoplasm</keyword>
<dbReference type="Proteomes" id="UP000749646">
    <property type="component" value="Unassembled WGS sequence"/>
</dbReference>
<comment type="catalytic activity">
    <reaction evidence="1">
        <text>Exonucleolytic cleavage of poly(A) to 5'-AMP.</text>
        <dbReference type="EC" id="3.1.13.4"/>
    </reaction>
</comment>
<evidence type="ECO:0000256" key="16">
    <source>
        <dbReference type="ARBA" id="ARBA00023163"/>
    </source>
</evidence>
<keyword evidence="15" id="KW-0943">RNA-mediated gene silencing</keyword>
<evidence type="ECO:0000256" key="14">
    <source>
        <dbReference type="ARBA" id="ARBA00023015"/>
    </source>
</evidence>
<feature type="domain" description="Ribosomal eL28/Mak16" evidence="18">
    <location>
        <begin position="264"/>
        <end position="360"/>
    </location>
</feature>
<evidence type="ECO:0000313" key="20">
    <source>
        <dbReference type="Proteomes" id="UP000749646"/>
    </source>
</evidence>
<sequence>MPSPSERAIIREVWADNLEQEMVLLRELIDYYPYLSMDTEFPGVVARPIGTFRTSADYQYQTLRCNVDLLKMIQLGVTFADEDGNVPKDTCTWQFNFKFSLDDDMYAPDAIELLAKSGINFQRHEEYGIDVHHFGELLVSSGFVLFEDVKWISFHGGYDFGYLLKILTCSPLPALEDDFFELLKTFFPCIYDIKFLMKSCKNLKGGLQELANDLEVVRIGPQHQAGSDSLLTCSAFFKMRQIFFDDIIDDSKYLGYLYGLGSAKNNSFLIKRNGVQFSSEAGNLLNKNSFKYSGLANKKTIDISAAPSGRGVVLATKKSSVPAFKPSKAINKVTLTKGVRKSARSVAGLTRSGYRADLRKVK</sequence>
<evidence type="ECO:0000256" key="9">
    <source>
        <dbReference type="ARBA" id="ARBA00022723"/>
    </source>
</evidence>
<evidence type="ECO:0000256" key="8">
    <source>
        <dbReference type="ARBA" id="ARBA00022722"/>
    </source>
</evidence>
<dbReference type="OrthoDB" id="1164111at2759"/>
<evidence type="ECO:0000259" key="18">
    <source>
        <dbReference type="Pfam" id="PF01778"/>
    </source>
</evidence>
<evidence type="ECO:0000256" key="4">
    <source>
        <dbReference type="ARBA" id="ARBA00008372"/>
    </source>
</evidence>
<reference evidence="19" key="1">
    <citation type="journal article" date="2020" name="Fungal Divers.">
        <title>Resolving the Mortierellaceae phylogeny through synthesis of multi-gene phylogenetics and phylogenomics.</title>
        <authorList>
            <person name="Vandepol N."/>
            <person name="Liber J."/>
            <person name="Desiro A."/>
            <person name="Na H."/>
            <person name="Kennedy M."/>
            <person name="Barry K."/>
            <person name="Grigoriev I.V."/>
            <person name="Miller A.N."/>
            <person name="O'Donnell K."/>
            <person name="Stajich J.E."/>
            <person name="Bonito G."/>
        </authorList>
    </citation>
    <scope>NUCLEOTIDE SEQUENCE</scope>
    <source>
        <strain evidence="19">MES-2147</strain>
    </source>
</reference>
<evidence type="ECO:0000256" key="10">
    <source>
        <dbReference type="ARBA" id="ARBA00022801"/>
    </source>
</evidence>
<evidence type="ECO:0000256" key="13">
    <source>
        <dbReference type="ARBA" id="ARBA00022884"/>
    </source>
</evidence>
<dbReference type="GO" id="GO:0005634">
    <property type="term" value="C:nucleus"/>
    <property type="evidence" value="ECO:0007669"/>
    <property type="project" value="UniProtKB-SubCell"/>
</dbReference>
<keyword evidence="20" id="KW-1185">Reference proteome</keyword>
<dbReference type="Pfam" id="PF04857">
    <property type="entry name" value="CAF1"/>
    <property type="match status" value="2"/>
</dbReference>
<evidence type="ECO:0000256" key="11">
    <source>
        <dbReference type="ARBA" id="ARBA00022839"/>
    </source>
</evidence>
<keyword evidence="13" id="KW-0694">RNA-binding</keyword>
<accession>A0A9P6JGP9</accession>
<comment type="caution">
    <text evidence="19">The sequence shown here is derived from an EMBL/GenBank/DDBJ whole genome shotgun (WGS) entry which is preliminary data.</text>
</comment>
<protein>
    <recommendedName>
        <fullName evidence="5">poly(A)-specific ribonuclease</fullName>
        <ecNumber evidence="5">3.1.13.4</ecNumber>
    </recommendedName>
</protein>
<name>A0A9P6JGP9_9FUNG</name>
<dbReference type="FunFam" id="3.30.420.10:FF:000005">
    <property type="entry name" value="CCR4-NOT transcription complex subunit 7"/>
    <property type="match status" value="1"/>
</dbReference>
<dbReference type="Gene3D" id="3.30.420.10">
    <property type="entry name" value="Ribonuclease H-like superfamily/Ribonuclease H"/>
    <property type="match status" value="1"/>
</dbReference>
<evidence type="ECO:0000256" key="3">
    <source>
        <dbReference type="ARBA" id="ARBA00004496"/>
    </source>
</evidence>
<dbReference type="EMBL" id="JAAAHW010004249">
    <property type="protein sequence ID" value="KAF9976616.1"/>
    <property type="molecule type" value="Genomic_DNA"/>
</dbReference>
<proteinExistence type="inferred from homology"/>
<keyword evidence="14" id="KW-0805">Transcription regulation</keyword>
<evidence type="ECO:0000256" key="17">
    <source>
        <dbReference type="ARBA" id="ARBA00023242"/>
    </source>
</evidence>